<accession>A0A150FTR7</accession>
<evidence type="ECO:0000259" key="4">
    <source>
        <dbReference type="Pfam" id="PF07687"/>
    </source>
</evidence>
<comment type="caution">
    <text evidence="5">The sequence shown here is derived from an EMBL/GenBank/DDBJ whole genome shotgun (WGS) entry which is preliminary data.</text>
</comment>
<reference evidence="6" key="1">
    <citation type="journal article" date="2016" name="Nat. Commun.">
        <title>The Gonium pectorale genome demonstrates co-option of cell cycle regulation during the evolution of multicellularity.</title>
        <authorList>
            <person name="Hanschen E.R."/>
            <person name="Marriage T.N."/>
            <person name="Ferris P.J."/>
            <person name="Hamaji T."/>
            <person name="Toyoda A."/>
            <person name="Fujiyama A."/>
            <person name="Neme R."/>
            <person name="Noguchi H."/>
            <person name="Minakuchi Y."/>
            <person name="Suzuki M."/>
            <person name="Kawai-Toyooka H."/>
            <person name="Smith D.R."/>
            <person name="Sparks H."/>
            <person name="Anderson J."/>
            <person name="Bakaric R."/>
            <person name="Luria V."/>
            <person name="Karger A."/>
            <person name="Kirschner M.W."/>
            <person name="Durand P.M."/>
            <person name="Michod R.E."/>
            <person name="Nozaki H."/>
            <person name="Olson B.J."/>
        </authorList>
    </citation>
    <scope>NUCLEOTIDE SEQUENCE [LARGE SCALE GENOMIC DNA]</scope>
    <source>
        <strain evidence="6">NIES-2863</strain>
    </source>
</reference>
<dbReference type="GO" id="GO:0006508">
    <property type="term" value="P:proteolysis"/>
    <property type="evidence" value="ECO:0007669"/>
    <property type="project" value="UniProtKB-KW"/>
</dbReference>
<dbReference type="InterPro" id="IPR051458">
    <property type="entry name" value="Cyt/Met_Dipeptidase"/>
</dbReference>
<dbReference type="EMBL" id="LSYV01001038">
    <property type="protein sequence ID" value="KXZ40989.1"/>
    <property type="molecule type" value="Genomic_DNA"/>
</dbReference>
<dbReference type="Pfam" id="PF07687">
    <property type="entry name" value="M20_dimer"/>
    <property type="match status" value="1"/>
</dbReference>
<name>A0A150FTR7_GONPE</name>
<sequence length="81" mass="8772">MGERGQEAAELGLYGYTGEAGYGILEQRWHRPTLEVVGMCGGFTGEGVKTVIPRSAMAKLSCRLVPHQTPADILDKVRVVL</sequence>
<organism evidence="5 6">
    <name type="scientific">Gonium pectorale</name>
    <name type="common">Green alga</name>
    <dbReference type="NCBI Taxonomy" id="33097"/>
    <lineage>
        <taxon>Eukaryota</taxon>
        <taxon>Viridiplantae</taxon>
        <taxon>Chlorophyta</taxon>
        <taxon>core chlorophytes</taxon>
        <taxon>Chlorophyceae</taxon>
        <taxon>CS clade</taxon>
        <taxon>Chlamydomonadales</taxon>
        <taxon>Volvocaceae</taxon>
        <taxon>Gonium</taxon>
    </lineage>
</organism>
<dbReference type="STRING" id="33097.A0A150FTR7"/>
<dbReference type="Gene3D" id="3.30.70.360">
    <property type="match status" value="1"/>
</dbReference>
<keyword evidence="6" id="KW-1185">Reference proteome</keyword>
<dbReference type="AlphaFoldDB" id="A0A150FTR7"/>
<dbReference type="GO" id="GO:0008233">
    <property type="term" value="F:peptidase activity"/>
    <property type="evidence" value="ECO:0007669"/>
    <property type="project" value="UniProtKB-KW"/>
</dbReference>
<feature type="domain" description="Peptidase M20 dimerisation" evidence="4">
    <location>
        <begin position="21"/>
        <end position="78"/>
    </location>
</feature>
<dbReference type="GO" id="GO:0046872">
    <property type="term" value="F:metal ion binding"/>
    <property type="evidence" value="ECO:0007669"/>
    <property type="project" value="UniProtKB-KW"/>
</dbReference>
<dbReference type="Proteomes" id="UP000075714">
    <property type="component" value="Unassembled WGS sequence"/>
</dbReference>
<dbReference type="PANTHER" id="PTHR43270:SF12">
    <property type="entry name" value="SUCCINYL-DIAMINOPIMELATE DESUCCINYLASE"/>
    <property type="match status" value="1"/>
</dbReference>
<keyword evidence="1" id="KW-0645">Protease</keyword>
<evidence type="ECO:0000256" key="3">
    <source>
        <dbReference type="ARBA" id="ARBA00022801"/>
    </source>
</evidence>
<gene>
    <name evidence="5" type="ORF">GPECTOR_1043g318</name>
</gene>
<dbReference type="InterPro" id="IPR011650">
    <property type="entry name" value="Peptidase_M20_dimer"/>
</dbReference>
<dbReference type="PANTHER" id="PTHR43270">
    <property type="entry name" value="BETA-ALA-HIS DIPEPTIDASE"/>
    <property type="match status" value="1"/>
</dbReference>
<evidence type="ECO:0000313" key="5">
    <source>
        <dbReference type="EMBL" id="KXZ40989.1"/>
    </source>
</evidence>
<keyword evidence="3" id="KW-0378">Hydrolase</keyword>
<evidence type="ECO:0000256" key="1">
    <source>
        <dbReference type="ARBA" id="ARBA00022670"/>
    </source>
</evidence>
<protein>
    <recommendedName>
        <fullName evidence="4">Peptidase M20 dimerisation domain-containing protein</fullName>
    </recommendedName>
</protein>
<keyword evidence="2" id="KW-0479">Metal-binding</keyword>
<evidence type="ECO:0000313" key="6">
    <source>
        <dbReference type="Proteomes" id="UP000075714"/>
    </source>
</evidence>
<proteinExistence type="predicted"/>
<evidence type="ECO:0000256" key="2">
    <source>
        <dbReference type="ARBA" id="ARBA00022723"/>
    </source>
</evidence>
<dbReference type="OrthoDB" id="3064516at2759"/>